<dbReference type="EMBL" id="JANHOH010000002">
    <property type="protein sequence ID" value="MCQ6958600.1"/>
    <property type="molecule type" value="Genomic_DNA"/>
</dbReference>
<dbReference type="Proteomes" id="UP001204376">
    <property type="component" value="Unassembled WGS sequence"/>
</dbReference>
<gene>
    <name evidence="1" type="ORF">NPE20_11540</name>
</gene>
<keyword evidence="2" id="KW-1185">Reference proteome</keyword>
<name>A0ABT1T1W8_9SPHI</name>
<sequence>MADSLTIPALKVNQWLPEWDDVNFDDSNDNRRKPEPYFLMFTIKAGLLKKLSKVYHRKADENRDVEIGVQRKHDPERSLEINKYVKVGYPLSDYAKNDKAIQNLGDLKMPGWLPTAIVANILKQGESRGKHSLKDLDVIRLSEVGGFVNLQLPNTVNNPDWNPDVPPIEIIDGQHRLWAFDADDKISDEFEFPVVAFYNLDITWQAYLFYTINVKPKKINRSLAYDLYPLLRIQEWLERAPETAFVYKEIRAQEIVEVLWSYTDSPWKDKINMLGDTAKSIGEGKNVPNITQAAFIRNLIATFIKTTSNKGLGGLFGAKLADDYNSPLNWNRTQQASFIIYVWEEMYTAVSKAQESWAASLRGTTYTAKEEKYTDPAFFSKFSLLSSDQGVRGFLHIMNDMVFKHSVSLEIRNIKWEIDNEQIKEERIDPADVKSIIADFRKSKLAEFIEKVCNELIKFDWRVSSEPGLSAEQRRKQMLFKGSSGYKELRTQLLVQLSNAGDKTINEVADDIINNLGYAS</sequence>
<evidence type="ECO:0000313" key="2">
    <source>
        <dbReference type="Proteomes" id="UP001204376"/>
    </source>
</evidence>
<comment type="caution">
    <text evidence="1">The sequence shown here is derived from an EMBL/GenBank/DDBJ whole genome shotgun (WGS) entry which is preliminary data.</text>
</comment>
<proteinExistence type="predicted"/>
<accession>A0ABT1T1W8</accession>
<evidence type="ECO:0000313" key="1">
    <source>
        <dbReference type="EMBL" id="MCQ6958600.1"/>
    </source>
</evidence>
<dbReference type="CDD" id="cd16413">
    <property type="entry name" value="DGQHR_domain"/>
    <property type="match status" value="1"/>
</dbReference>
<reference evidence="1 2" key="1">
    <citation type="submission" date="2022-07" db="EMBL/GenBank/DDBJ databases">
        <title>Mucilaginibacter sp. JC4.</title>
        <authorList>
            <person name="Le V."/>
            <person name="Ko S.-R."/>
            <person name="Ahn C.-Y."/>
            <person name="Oh H.-M."/>
        </authorList>
    </citation>
    <scope>NUCLEOTIDE SEQUENCE [LARGE SCALE GENOMIC DNA]</scope>
    <source>
        <strain evidence="1 2">JC4</strain>
    </source>
</reference>
<organism evidence="1 2">
    <name type="scientific">Mucilaginibacter aquariorum</name>
    <dbReference type="NCBI Taxonomy" id="2967225"/>
    <lineage>
        <taxon>Bacteria</taxon>
        <taxon>Pseudomonadati</taxon>
        <taxon>Bacteroidota</taxon>
        <taxon>Sphingobacteriia</taxon>
        <taxon>Sphingobacteriales</taxon>
        <taxon>Sphingobacteriaceae</taxon>
        <taxon>Mucilaginibacter</taxon>
    </lineage>
</organism>
<dbReference type="RefSeq" id="WP_256538798.1">
    <property type="nucleotide sequence ID" value="NZ_JANHOH010000002.1"/>
</dbReference>
<protein>
    <submittedName>
        <fullName evidence="1">DGQHR domain-containing protein</fullName>
    </submittedName>
</protein>